<gene>
    <name evidence="2" type="ORF">HNR71_002292</name>
    <name evidence="3" type="ORF">HPO96_20820</name>
</gene>
<dbReference type="Pfam" id="PF08275">
    <property type="entry name" value="DNAG_N"/>
    <property type="match status" value="1"/>
</dbReference>
<reference evidence="3 4" key="1">
    <citation type="submission" date="2020-05" db="EMBL/GenBank/DDBJ databases">
        <title>Genome sequence of Kribbella sandramycini ATCC 39419.</title>
        <authorList>
            <person name="Maclea K.S."/>
            <person name="Fair J.L."/>
        </authorList>
    </citation>
    <scope>NUCLEOTIDE SEQUENCE [LARGE SCALE GENOMIC DNA]</scope>
    <source>
        <strain evidence="3 4">ATCC 39419</strain>
    </source>
</reference>
<dbReference type="SUPFAM" id="SSF56731">
    <property type="entry name" value="DNA primase core"/>
    <property type="match status" value="1"/>
</dbReference>
<evidence type="ECO:0000313" key="4">
    <source>
        <dbReference type="Proteomes" id="UP000534306"/>
    </source>
</evidence>
<dbReference type="GO" id="GO:0005737">
    <property type="term" value="C:cytoplasm"/>
    <property type="evidence" value="ECO:0007669"/>
    <property type="project" value="TreeGrafter"/>
</dbReference>
<dbReference type="EMBL" id="JACHKF010000001">
    <property type="protein sequence ID" value="MBB6566655.1"/>
    <property type="molecule type" value="Genomic_DNA"/>
</dbReference>
<accession>A0A7Y4P182</accession>
<dbReference type="PANTHER" id="PTHR30313:SF2">
    <property type="entry name" value="DNA PRIMASE"/>
    <property type="match status" value="1"/>
</dbReference>
<dbReference type="PANTHER" id="PTHR30313">
    <property type="entry name" value="DNA PRIMASE"/>
    <property type="match status" value="1"/>
</dbReference>
<evidence type="ECO:0000313" key="3">
    <source>
        <dbReference type="EMBL" id="NOL42693.1"/>
    </source>
</evidence>
<dbReference type="GO" id="GO:0006269">
    <property type="term" value="P:DNA replication, synthesis of primer"/>
    <property type="evidence" value="ECO:0007669"/>
    <property type="project" value="TreeGrafter"/>
</dbReference>
<evidence type="ECO:0000313" key="2">
    <source>
        <dbReference type="EMBL" id="MBB6566655.1"/>
    </source>
</evidence>
<dbReference type="InterPro" id="IPR037068">
    <property type="entry name" value="DNA_primase_core_N_sf"/>
</dbReference>
<dbReference type="InterPro" id="IPR050219">
    <property type="entry name" value="DnaG_primase"/>
</dbReference>
<sequence>MSEPGYVVSDEERRRLLEANAAAAHFFRRELLRTGSSWPGEYLRARGAEDVLTVNADWKVGYAPDTWTSLTEHLHGKGFSNSTLVKAGLIEWNAQGDAVDRHRDRLMLVARDHGLSPVGFIGIGQDGQARSVSPVTAIYRPTNVLTGIEEQLDLLAQGAVPVIVDDPADAIAVTKLSREFEGQWAGIPVCEGGLSTAQARMVRRYSLTDKAIVVTRGTERSRQEGIGHVFDLSYFFDRVRVLKLTMGISEAVVRGGATEQLVELLSGPRRFMDFRVSEDARGGLRAEDLDPPDRGPGLG</sequence>
<protein>
    <recommendedName>
        <fullName evidence="1">DNA primase DNAG catalytic core N-terminal domain-containing protein</fullName>
    </recommendedName>
</protein>
<dbReference type="AlphaFoldDB" id="A0A7Y4P182"/>
<evidence type="ECO:0000259" key="1">
    <source>
        <dbReference type="Pfam" id="PF08275"/>
    </source>
</evidence>
<proteinExistence type="predicted"/>
<keyword evidence="4" id="KW-1185">Reference proteome</keyword>
<dbReference type="EMBL" id="JABJRC010000005">
    <property type="protein sequence ID" value="NOL42693.1"/>
    <property type="molecule type" value="Genomic_DNA"/>
</dbReference>
<organism evidence="3 4">
    <name type="scientific">Kribbella sandramycini</name>
    <dbReference type="NCBI Taxonomy" id="60450"/>
    <lineage>
        <taxon>Bacteria</taxon>
        <taxon>Bacillati</taxon>
        <taxon>Actinomycetota</taxon>
        <taxon>Actinomycetes</taxon>
        <taxon>Propionibacteriales</taxon>
        <taxon>Kribbellaceae</taxon>
        <taxon>Kribbella</taxon>
    </lineage>
</organism>
<comment type="caution">
    <text evidence="3">The sequence shown here is derived from an EMBL/GenBank/DDBJ whole genome shotgun (WGS) entry which is preliminary data.</text>
</comment>
<evidence type="ECO:0000313" key="5">
    <source>
        <dbReference type="Proteomes" id="UP000553957"/>
    </source>
</evidence>
<dbReference type="RefSeq" id="WP_171675193.1">
    <property type="nucleotide sequence ID" value="NZ_BAAAGT010000004.1"/>
</dbReference>
<dbReference type="Gene3D" id="3.90.980.10">
    <property type="entry name" value="DNA primase, catalytic core, N-terminal domain"/>
    <property type="match status" value="1"/>
</dbReference>
<dbReference type="Proteomes" id="UP000553957">
    <property type="component" value="Unassembled WGS sequence"/>
</dbReference>
<feature type="domain" description="DNA primase DNAG catalytic core N-terminal" evidence="1">
    <location>
        <begin position="27"/>
        <end position="125"/>
    </location>
</feature>
<dbReference type="Proteomes" id="UP000534306">
    <property type="component" value="Unassembled WGS sequence"/>
</dbReference>
<name>A0A7Y4P182_9ACTN</name>
<reference evidence="2 5" key="2">
    <citation type="submission" date="2020-08" db="EMBL/GenBank/DDBJ databases">
        <title>Sequencing the genomes of 1000 actinobacteria strains.</title>
        <authorList>
            <person name="Klenk H.-P."/>
        </authorList>
    </citation>
    <scope>NUCLEOTIDE SEQUENCE [LARGE SCALE GENOMIC DNA]</scope>
    <source>
        <strain evidence="2 5">DSM 15626</strain>
    </source>
</reference>
<dbReference type="InterPro" id="IPR013264">
    <property type="entry name" value="DNAG_N"/>
</dbReference>